<dbReference type="Gene3D" id="3.40.50.12780">
    <property type="entry name" value="N-terminal domain of ligase-like"/>
    <property type="match status" value="1"/>
</dbReference>
<dbReference type="InterPro" id="IPR000873">
    <property type="entry name" value="AMP-dep_synth/lig_dom"/>
</dbReference>
<accession>A0A2M8QXP8</accession>
<dbReference type="InterPro" id="IPR042099">
    <property type="entry name" value="ANL_N_sf"/>
</dbReference>
<evidence type="ECO:0000313" key="4">
    <source>
        <dbReference type="Proteomes" id="UP000231194"/>
    </source>
</evidence>
<dbReference type="EMBL" id="PGVG01000064">
    <property type="protein sequence ID" value="PJG50355.1"/>
    <property type="molecule type" value="Genomic_DNA"/>
</dbReference>
<dbReference type="InterPro" id="IPR045851">
    <property type="entry name" value="AMP-bd_C_sf"/>
</dbReference>
<dbReference type="SUPFAM" id="SSF56801">
    <property type="entry name" value="Acetyl-CoA synthetase-like"/>
    <property type="match status" value="1"/>
</dbReference>
<organism evidence="3 4">
    <name type="scientific">Bradyrhizobium forestalis</name>
    <dbReference type="NCBI Taxonomy" id="1419263"/>
    <lineage>
        <taxon>Bacteria</taxon>
        <taxon>Pseudomonadati</taxon>
        <taxon>Pseudomonadota</taxon>
        <taxon>Alphaproteobacteria</taxon>
        <taxon>Hyphomicrobiales</taxon>
        <taxon>Nitrobacteraceae</taxon>
        <taxon>Bradyrhizobium</taxon>
    </lineage>
</organism>
<dbReference type="InterPro" id="IPR050237">
    <property type="entry name" value="ATP-dep_AMP-bd_enzyme"/>
</dbReference>
<dbReference type="Pfam" id="PF13193">
    <property type="entry name" value="AMP-binding_C"/>
    <property type="match status" value="1"/>
</dbReference>
<protein>
    <submittedName>
        <fullName evidence="3">Long-chain fatty acid--CoA ligase</fullName>
    </submittedName>
</protein>
<comment type="caution">
    <text evidence="3">The sequence shown here is derived from an EMBL/GenBank/DDBJ whole genome shotgun (WGS) entry which is preliminary data.</text>
</comment>
<keyword evidence="4" id="KW-1185">Reference proteome</keyword>
<gene>
    <name evidence="3" type="ORF">CVM73_36875</name>
</gene>
<dbReference type="Gene3D" id="3.30.300.30">
    <property type="match status" value="1"/>
</dbReference>
<dbReference type="PROSITE" id="PS00455">
    <property type="entry name" value="AMP_BINDING"/>
    <property type="match status" value="1"/>
</dbReference>
<reference evidence="3 4" key="1">
    <citation type="submission" date="2017-11" db="EMBL/GenBank/DDBJ databases">
        <title>Bradyrhizobium forestalis sp. nov., an efficient nitrogen-fixing bacterium isolated from nodules of forest legume species in the Amazon.</title>
        <authorList>
            <person name="Costa E.M."/>
            <person name="Guimaraes A."/>
            <person name="Carvalho T.S."/>
            <person name="Rodrigues T.L."/>
            <person name="Ribeiro P.R.A."/>
            <person name="Lebbe L."/>
            <person name="Willems A."/>
            <person name="Moreira F.M.S."/>
        </authorList>
    </citation>
    <scope>NUCLEOTIDE SEQUENCE [LARGE SCALE GENOMIC DNA]</scope>
    <source>
        <strain evidence="3 4">INPA54B</strain>
    </source>
</reference>
<name>A0A2M8QXP8_9BRAD</name>
<evidence type="ECO:0000313" key="3">
    <source>
        <dbReference type="EMBL" id="PJG50355.1"/>
    </source>
</evidence>
<keyword evidence="3" id="KW-0436">Ligase</keyword>
<dbReference type="Proteomes" id="UP000231194">
    <property type="component" value="Unassembled WGS sequence"/>
</dbReference>
<feature type="domain" description="AMP-binding enzyme C-terminal" evidence="2">
    <location>
        <begin position="449"/>
        <end position="525"/>
    </location>
</feature>
<dbReference type="OrthoDB" id="7315605at2"/>
<proteinExistence type="predicted"/>
<evidence type="ECO:0000259" key="1">
    <source>
        <dbReference type="Pfam" id="PF00501"/>
    </source>
</evidence>
<dbReference type="Pfam" id="PF00501">
    <property type="entry name" value="AMP-binding"/>
    <property type="match status" value="1"/>
</dbReference>
<feature type="domain" description="AMP-dependent synthetase/ligase" evidence="1">
    <location>
        <begin position="44"/>
        <end position="399"/>
    </location>
</feature>
<dbReference type="InterPro" id="IPR020845">
    <property type="entry name" value="AMP-binding_CS"/>
</dbReference>
<dbReference type="AlphaFoldDB" id="A0A2M8QXP8"/>
<dbReference type="GO" id="GO:0016878">
    <property type="term" value="F:acid-thiol ligase activity"/>
    <property type="evidence" value="ECO:0007669"/>
    <property type="project" value="UniProtKB-ARBA"/>
</dbReference>
<sequence length="553" mass="62399">MTAPLTELTHARRKELVVRALSNIEALESAYETITIGQLVSMRARTHGPTIAIDVFERGQRATYSEISRLSNKYAHALRACGVRKRDRIGVLLPNRIEFPILWFAIAKLGAVMVPINMRYTPREIEYVLSDTQAKFAVVDESAWTAISAVEPWPRDLAKERVILVGQPSGRTATTLDELLKGVDDSLIEEDIQPDDLLNIQYTSGTTGFPKGCMLTHDYWAVRSYQGACGDGRPYQRYLSAQFFFYADPQEHLLKSYRQGGTFYLAPSISSTRFIGWVRQHRIEWCFFPEPIARQAEAADEDGSSTCLQKSLTWGCSPDTVRKLRKRFRIRTQDAYGMTEIGFGTQMPNDLDEMAESGSVGIRAPFRHVRLMNENGTPTPVGEVGELWVSGRGILKGYWNRPELNAALFEGEWFKTGDLLRRDEAGFHWFVGRTKEIIRRSGESIAAREVEAVIREIPEIADVVAVPVRDMKRGEEVKVYVELREGLTPADLSVDRILQHARANLAVFKVPRYIAFVPMLPRTSSSSALMKRELMAVSDPLAGAYDAEKKRWG</sequence>
<dbReference type="PANTHER" id="PTHR43767">
    <property type="entry name" value="LONG-CHAIN-FATTY-ACID--COA LIGASE"/>
    <property type="match status" value="1"/>
</dbReference>
<dbReference type="RefSeq" id="WP_100236616.1">
    <property type="nucleotide sequence ID" value="NZ_PGVG01000064.1"/>
</dbReference>
<dbReference type="PANTHER" id="PTHR43767:SF1">
    <property type="entry name" value="NONRIBOSOMAL PEPTIDE SYNTHASE PES1 (EUROFUNG)-RELATED"/>
    <property type="match status" value="1"/>
</dbReference>
<dbReference type="InterPro" id="IPR025110">
    <property type="entry name" value="AMP-bd_C"/>
</dbReference>
<evidence type="ECO:0000259" key="2">
    <source>
        <dbReference type="Pfam" id="PF13193"/>
    </source>
</evidence>